<dbReference type="OrthoDB" id="646335at2"/>
<dbReference type="EMBL" id="CP140154">
    <property type="protein sequence ID" value="WQG92476.1"/>
    <property type="molecule type" value="Genomic_DNA"/>
</dbReference>
<evidence type="ECO:0000313" key="2">
    <source>
        <dbReference type="EMBL" id="WQG92476.1"/>
    </source>
</evidence>
<dbReference type="Proteomes" id="UP001326715">
    <property type="component" value="Chromosome"/>
</dbReference>
<reference evidence="1 3" key="1">
    <citation type="submission" date="2016-11" db="EMBL/GenBank/DDBJ databases">
        <authorList>
            <person name="Jaros S."/>
            <person name="Januszkiewicz K."/>
            <person name="Wedrychowicz H."/>
        </authorList>
    </citation>
    <scope>NUCLEOTIDE SEQUENCE [LARGE SCALE GENOMIC DNA]</scope>
    <source>
        <strain evidence="1 3">DSM 784</strain>
    </source>
</reference>
<protein>
    <submittedName>
        <fullName evidence="1">Uncharacterized protein</fullName>
    </submittedName>
</protein>
<proteinExistence type="predicted"/>
<evidence type="ECO:0000313" key="1">
    <source>
        <dbReference type="EMBL" id="SFW63542.1"/>
    </source>
</evidence>
<dbReference type="EMBL" id="FPIZ01000009">
    <property type="protein sequence ID" value="SFW63542.1"/>
    <property type="molecule type" value="Genomic_DNA"/>
</dbReference>
<accession>A0A1K1QW54</accession>
<evidence type="ECO:0000313" key="4">
    <source>
        <dbReference type="Proteomes" id="UP001326715"/>
    </source>
</evidence>
<evidence type="ECO:0000313" key="3">
    <source>
        <dbReference type="Proteomes" id="UP000183788"/>
    </source>
</evidence>
<name>A0A1K1QW54_9BACT</name>
<keyword evidence="4" id="KW-1185">Reference proteome</keyword>
<gene>
    <name evidence="1" type="ORF">SAMN05661012_03091</name>
    <name evidence="2" type="ORF">SR876_13250</name>
</gene>
<dbReference type="AlphaFoldDB" id="A0A1K1QW54"/>
<dbReference type="Proteomes" id="UP000183788">
    <property type="component" value="Unassembled WGS sequence"/>
</dbReference>
<sequence>MKKQTHFITSTYFISLIKSWLQGTKTRPEIISETADVLHLSSINQTDVTYLLTTVAREMNEDFYTDIITHINYDADTVPTRKGLIHHLSALLAEEITLKEFMEWAHWYSLDDDQLSAGIFEDFTVEYFCLDFLSANDDLLSPYMCRRALEILEYPGASPTQQKVALTLLPDHELDDFKDFLSQLTLQHPSLTLIDRYLMKKFGMDHESFPYMQELTTQEAGTILKKVQLIST</sequence>
<organism evidence="1 3">
    <name type="scientific">Chitinophaga sancti</name>
    <dbReference type="NCBI Taxonomy" id="1004"/>
    <lineage>
        <taxon>Bacteria</taxon>
        <taxon>Pseudomonadati</taxon>
        <taxon>Bacteroidota</taxon>
        <taxon>Chitinophagia</taxon>
        <taxon>Chitinophagales</taxon>
        <taxon>Chitinophagaceae</taxon>
        <taxon>Chitinophaga</taxon>
    </lineage>
</organism>
<reference evidence="2 4" key="2">
    <citation type="submission" date="2023-11" db="EMBL/GenBank/DDBJ databases">
        <title>MicrobeMod: A computational toolkit for identifying prokaryotic methylation and restriction-modification with nanopore sequencing.</title>
        <authorList>
            <person name="Crits-Christoph A."/>
            <person name="Kang S.C."/>
            <person name="Lee H."/>
            <person name="Ostrov N."/>
        </authorList>
    </citation>
    <scope>NUCLEOTIDE SEQUENCE [LARGE SCALE GENOMIC DNA]</scope>
    <source>
        <strain evidence="2 4">ATCC 23090</strain>
    </source>
</reference>
<dbReference type="RefSeq" id="WP_072361861.1">
    <property type="nucleotide sequence ID" value="NZ_CP139972.1"/>
</dbReference>